<evidence type="ECO:0000313" key="3">
    <source>
        <dbReference type="Proteomes" id="UP000092993"/>
    </source>
</evidence>
<feature type="region of interest" description="Disordered" evidence="1">
    <location>
        <begin position="1"/>
        <end position="32"/>
    </location>
</feature>
<gene>
    <name evidence="2" type="ORF">A0H81_09775</name>
</gene>
<dbReference type="AlphaFoldDB" id="A0A1C7M1C1"/>
<evidence type="ECO:0000313" key="2">
    <source>
        <dbReference type="EMBL" id="OBZ70237.1"/>
    </source>
</evidence>
<dbReference type="EMBL" id="LUGG01000014">
    <property type="protein sequence ID" value="OBZ70237.1"/>
    <property type="molecule type" value="Genomic_DNA"/>
</dbReference>
<protein>
    <submittedName>
        <fullName evidence="2">Uncharacterized protein</fullName>
    </submittedName>
</protein>
<accession>A0A1C7M1C1</accession>
<dbReference type="Proteomes" id="UP000092993">
    <property type="component" value="Unassembled WGS sequence"/>
</dbReference>
<proteinExistence type="predicted"/>
<sequence length="80" mass="8657">MPPSSAKPSSPPPAYTELADPSSHHHINQPGLPYSCSDTITHTCRLRSDPIAQQTQLLPYYDPRSPYAIAEAAAQRDGAL</sequence>
<reference evidence="2 3" key="1">
    <citation type="submission" date="2016-03" db="EMBL/GenBank/DDBJ databases">
        <title>Whole genome sequencing of Grifola frondosa 9006-11.</title>
        <authorList>
            <person name="Min B."/>
            <person name="Park H."/>
            <person name="Kim J.-G."/>
            <person name="Cho H."/>
            <person name="Oh Y.-L."/>
            <person name="Kong W.-S."/>
            <person name="Choi I.-G."/>
        </authorList>
    </citation>
    <scope>NUCLEOTIDE SEQUENCE [LARGE SCALE GENOMIC DNA]</scope>
    <source>
        <strain evidence="2 3">9006-11</strain>
    </source>
</reference>
<feature type="compositionally biased region" description="Pro residues" evidence="1">
    <location>
        <begin position="1"/>
        <end position="14"/>
    </location>
</feature>
<keyword evidence="3" id="KW-1185">Reference proteome</keyword>
<dbReference type="OrthoDB" id="3259540at2759"/>
<comment type="caution">
    <text evidence="2">The sequence shown here is derived from an EMBL/GenBank/DDBJ whole genome shotgun (WGS) entry which is preliminary data.</text>
</comment>
<evidence type="ECO:0000256" key="1">
    <source>
        <dbReference type="SAM" id="MobiDB-lite"/>
    </source>
</evidence>
<organism evidence="2 3">
    <name type="scientific">Grifola frondosa</name>
    <name type="common">Maitake</name>
    <name type="synonym">Polyporus frondosus</name>
    <dbReference type="NCBI Taxonomy" id="5627"/>
    <lineage>
        <taxon>Eukaryota</taxon>
        <taxon>Fungi</taxon>
        <taxon>Dikarya</taxon>
        <taxon>Basidiomycota</taxon>
        <taxon>Agaricomycotina</taxon>
        <taxon>Agaricomycetes</taxon>
        <taxon>Polyporales</taxon>
        <taxon>Grifolaceae</taxon>
        <taxon>Grifola</taxon>
    </lineage>
</organism>
<name>A0A1C7M1C1_GRIFR</name>